<evidence type="ECO:0000256" key="21">
    <source>
        <dbReference type="ARBA" id="ARBA00047850"/>
    </source>
</evidence>
<dbReference type="InterPro" id="IPR036259">
    <property type="entry name" value="MFS_trans_sf"/>
</dbReference>
<evidence type="ECO:0000256" key="5">
    <source>
        <dbReference type="ARBA" id="ARBA00022448"/>
    </source>
</evidence>
<keyword evidence="6" id="KW-1003">Cell membrane</keyword>
<evidence type="ECO:0000256" key="10">
    <source>
        <dbReference type="ARBA" id="ARBA00022847"/>
    </source>
</evidence>
<keyword evidence="5" id="KW-0813">Transport</keyword>
<proteinExistence type="predicted"/>
<feature type="transmembrane region" description="Helical" evidence="22">
    <location>
        <begin position="226"/>
        <end position="246"/>
    </location>
</feature>
<evidence type="ECO:0000256" key="20">
    <source>
        <dbReference type="ARBA" id="ARBA00047769"/>
    </source>
</evidence>
<dbReference type="PANTHER" id="PTHR23507">
    <property type="entry name" value="ZGC:174356"/>
    <property type="match status" value="1"/>
</dbReference>
<evidence type="ECO:0000256" key="16">
    <source>
        <dbReference type="ARBA" id="ARBA00036193"/>
    </source>
</evidence>
<comment type="catalytic activity">
    <reaction evidence="16">
        <text>(6S)-5-methyl-5,6,7,8-tetrahydrofolate(in) + H(+)(in) = (6S)-5-methyl-5,6,7,8-tetrahydrofolate(out) + H(+)(out)</text>
        <dbReference type="Rhea" id="RHEA:70167"/>
        <dbReference type="ChEBI" id="CHEBI:15378"/>
        <dbReference type="ChEBI" id="CHEBI:18608"/>
    </reaction>
</comment>
<comment type="catalytic activity">
    <reaction evidence="20">
        <text>pemetrexed(in) + H(+)(in) = pemetrexed(out) + H(+)(out)</text>
        <dbReference type="Rhea" id="RHEA:70171"/>
        <dbReference type="ChEBI" id="CHEBI:15378"/>
        <dbReference type="ChEBI" id="CHEBI:63724"/>
    </reaction>
</comment>
<evidence type="ECO:0000256" key="1">
    <source>
        <dbReference type="ARBA" id="ARBA00004337"/>
    </source>
</evidence>
<comment type="catalytic activity">
    <reaction evidence="17">
        <text>folate(in) + H(+)(in) = folate(out) + H(+)(out)</text>
        <dbReference type="Rhea" id="RHEA:70159"/>
        <dbReference type="ChEBI" id="CHEBI:15378"/>
        <dbReference type="ChEBI" id="CHEBI:62501"/>
    </reaction>
</comment>
<sequence>MDASHNNSETEPFVAVRRRNIHRTVTVEPAVFFFMLAYSTGLALRVQYIQFVVSDNHNVTASLSPTEGGFSDVNGSCVKLNESNPKYETNLAIQRESSHWILYLDVVSAVLSFLSGPIIGSWSDKSGRKLACCIPTAGLAVCNAVYLIVYYLHLPLEYLFIGEIIRGGTGNFFTTLSGFFAYIADITTEKQRTYRIVIVQFMSIISAGLGQIGIGFWLSLQGFGPPYMLTIALLLCTLLYVVFLTTETILPDHSTKFTVKQLVKDITLLVRLKTNGRQWRLAILSVDIFILNLIVNSAFNLTVLHVKDYPFCWSTILIGYFVAAQLVLNALGMVIGGKLLSVCFSDLGMVQSGTISYIAALLIIAFCNNHILMFIAAIAGALSFLPIPVLRARCSKLVTESEQGTLFACIGCIESLAMCFSPIIFNNIYSATVSAFSGSVFCVMAACLVISLCLTIVVQLKEPRSGYIAMPDKNINKDDPVVN</sequence>
<comment type="subcellular location">
    <subcellularLocation>
        <location evidence="2">Apical cell membrane</location>
        <topology evidence="2">Multi-pass membrane protein</topology>
    </subcellularLocation>
    <subcellularLocation>
        <location evidence="4">Basolateral cell membrane</location>
        <topology evidence="4">Multi-pass membrane protein</topology>
    </subcellularLocation>
    <subcellularLocation>
        <location evidence="3">Cytoplasm</location>
    </subcellularLocation>
    <subcellularLocation>
        <location evidence="1">Endosome membrane</location>
        <topology evidence="1">Multi-pass membrane protein</topology>
    </subcellularLocation>
</comment>
<evidence type="ECO:0000256" key="3">
    <source>
        <dbReference type="ARBA" id="ARBA00004496"/>
    </source>
</evidence>
<keyword evidence="10" id="KW-0769">Symport</keyword>
<feature type="transmembrane region" description="Helical" evidence="22">
    <location>
        <begin position="371"/>
        <end position="392"/>
    </location>
</feature>
<dbReference type="InterPro" id="IPR011701">
    <property type="entry name" value="MFS"/>
</dbReference>
<feature type="transmembrane region" description="Helical" evidence="22">
    <location>
        <begin position="131"/>
        <end position="152"/>
    </location>
</feature>
<keyword evidence="9" id="KW-0967">Endosome</keyword>
<gene>
    <name evidence="24" type="primary">LOC102808092</name>
</gene>
<keyword evidence="23" id="KW-1185">Reference proteome</keyword>
<evidence type="ECO:0000256" key="12">
    <source>
        <dbReference type="ARBA" id="ARBA00022989"/>
    </source>
</evidence>
<keyword evidence="8 22" id="KW-0812">Transmembrane</keyword>
<evidence type="ECO:0000256" key="17">
    <source>
        <dbReference type="ARBA" id="ARBA00036250"/>
    </source>
</evidence>
<feature type="transmembrane region" description="Helical" evidence="22">
    <location>
        <begin position="431"/>
        <end position="458"/>
    </location>
</feature>
<evidence type="ECO:0000256" key="11">
    <source>
        <dbReference type="ARBA" id="ARBA00022954"/>
    </source>
</evidence>
<dbReference type="Gene3D" id="1.20.1250.20">
    <property type="entry name" value="MFS general substrate transporter like domains"/>
    <property type="match status" value="1"/>
</dbReference>
<evidence type="ECO:0000256" key="15">
    <source>
        <dbReference type="ARBA" id="ARBA00023180"/>
    </source>
</evidence>
<evidence type="ECO:0000256" key="2">
    <source>
        <dbReference type="ARBA" id="ARBA00004424"/>
    </source>
</evidence>
<dbReference type="Proteomes" id="UP000694865">
    <property type="component" value="Unplaced"/>
</dbReference>
<evidence type="ECO:0000256" key="7">
    <source>
        <dbReference type="ARBA" id="ARBA00022490"/>
    </source>
</evidence>
<feature type="transmembrane region" description="Helical" evidence="22">
    <location>
        <begin position="164"/>
        <end position="184"/>
    </location>
</feature>
<keyword evidence="7" id="KW-0963">Cytoplasm</keyword>
<evidence type="ECO:0000256" key="8">
    <source>
        <dbReference type="ARBA" id="ARBA00022692"/>
    </source>
</evidence>
<feature type="transmembrane region" description="Helical" evidence="22">
    <location>
        <begin position="196"/>
        <end position="220"/>
    </location>
</feature>
<feature type="transmembrane region" description="Helical" evidence="22">
    <location>
        <begin position="347"/>
        <end position="365"/>
    </location>
</feature>
<evidence type="ECO:0000256" key="22">
    <source>
        <dbReference type="SAM" id="Phobius"/>
    </source>
</evidence>
<dbReference type="GeneID" id="102808092"/>
<feature type="transmembrane region" description="Helical" evidence="22">
    <location>
        <begin position="100"/>
        <end position="119"/>
    </location>
</feature>
<evidence type="ECO:0000256" key="6">
    <source>
        <dbReference type="ARBA" id="ARBA00022475"/>
    </source>
</evidence>
<evidence type="ECO:0000313" key="23">
    <source>
        <dbReference type="Proteomes" id="UP000694865"/>
    </source>
</evidence>
<dbReference type="Pfam" id="PF07690">
    <property type="entry name" value="MFS_1"/>
    <property type="match status" value="1"/>
</dbReference>
<feature type="transmembrane region" description="Helical" evidence="22">
    <location>
        <begin position="281"/>
        <end position="301"/>
    </location>
</feature>
<keyword evidence="14" id="KW-1015">Disulfide bond</keyword>
<organism evidence="23 24">
    <name type="scientific">Saccoglossus kowalevskii</name>
    <name type="common">Acorn worm</name>
    <dbReference type="NCBI Taxonomy" id="10224"/>
    <lineage>
        <taxon>Eukaryota</taxon>
        <taxon>Metazoa</taxon>
        <taxon>Hemichordata</taxon>
        <taxon>Enteropneusta</taxon>
        <taxon>Harrimaniidae</taxon>
        <taxon>Saccoglossus</taxon>
    </lineage>
</organism>
<evidence type="ECO:0000256" key="18">
    <source>
        <dbReference type="ARBA" id="ARBA00040650"/>
    </source>
</evidence>
<keyword evidence="11" id="KW-0290">Folate-binding</keyword>
<evidence type="ECO:0000256" key="9">
    <source>
        <dbReference type="ARBA" id="ARBA00022753"/>
    </source>
</evidence>
<keyword evidence="12 22" id="KW-1133">Transmembrane helix</keyword>
<name>A0ABM0M866_SACKO</name>
<evidence type="ECO:0000256" key="4">
    <source>
        <dbReference type="ARBA" id="ARBA00004554"/>
    </source>
</evidence>
<keyword evidence="13 22" id="KW-0472">Membrane</keyword>
<reference evidence="24" key="1">
    <citation type="submission" date="2025-08" db="UniProtKB">
        <authorList>
            <consortium name="RefSeq"/>
        </authorList>
    </citation>
    <scope>IDENTIFICATION</scope>
    <source>
        <tissue evidence="24">Testes</tissue>
    </source>
</reference>
<feature type="transmembrane region" description="Helical" evidence="22">
    <location>
        <begin position="313"/>
        <end position="335"/>
    </location>
</feature>
<comment type="catalytic activity">
    <reaction evidence="21">
        <text>methotrexate(in) + H(+)(in) = methotrexate(out) + H(+)(out)</text>
        <dbReference type="Rhea" id="RHEA:70163"/>
        <dbReference type="ChEBI" id="CHEBI:15378"/>
        <dbReference type="ChEBI" id="CHEBI:50681"/>
    </reaction>
</comment>
<evidence type="ECO:0000256" key="13">
    <source>
        <dbReference type="ARBA" id="ARBA00023136"/>
    </source>
</evidence>
<accession>A0ABM0M866</accession>
<dbReference type="PANTHER" id="PTHR23507:SF2">
    <property type="entry name" value="PROTON-COUPLED FOLATE TRANSPORTER"/>
    <property type="match status" value="1"/>
</dbReference>
<keyword evidence="15" id="KW-0325">Glycoprotein</keyword>
<evidence type="ECO:0000256" key="19">
    <source>
        <dbReference type="ARBA" id="ARBA00042514"/>
    </source>
</evidence>
<dbReference type="RefSeq" id="XP_006816207.1">
    <property type="nucleotide sequence ID" value="XM_006816144.1"/>
</dbReference>
<evidence type="ECO:0000256" key="14">
    <source>
        <dbReference type="ARBA" id="ARBA00023157"/>
    </source>
</evidence>
<feature type="transmembrane region" description="Helical" evidence="22">
    <location>
        <begin position="27"/>
        <end position="48"/>
    </location>
</feature>
<dbReference type="SUPFAM" id="SSF103473">
    <property type="entry name" value="MFS general substrate transporter"/>
    <property type="match status" value="1"/>
</dbReference>
<protein>
    <recommendedName>
        <fullName evidence="18">Proton-coupled folate transporter</fullName>
    </recommendedName>
    <alternativeName>
        <fullName evidence="19">Solute carrier family 46 member 1</fullName>
    </alternativeName>
</protein>
<feature type="transmembrane region" description="Helical" evidence="22">
    <location>
        <begin position="404"/>
        <end position="425"/>
    </location>
</feature>
<evidence type="ECO:0000313" key="24">
    <source>
        <dbReference type="RefSeq" id="XP_006816207.1"/>
    </source>
</evidence>